<reference evidence="1" key="1">
    <citation type="submission" date="2021-02" db="EMBL/GenBank/DDBJ databases">
        <authorList>
            <consortium name="DOE Joint Genome Institute"/>
            <person name="Ahrendt S."/>
            <person name="Looney B.P."/>
            <person name="Miyauchi S."/>
            <person name="Morin E."/>
            <person name="Drula E."/>
            <person name="Courty P.E."/>
            <person name="Chicoki N."/>
            <person name="Fauchery L."/>
            <person name="Kohler A."/>
            <person name="Kuo A."/>
            <person name="Labutti K."/>
            <person name="Pangilinan J."/>
            <person name="Lipzen A."/>
            <person name="Riley R."/>
            <person name="Andreopoulos W."/>
            <person name="He G."/>
            <person name="Johnson J."/>
            <person name="Barry K.W."/>
            <person name="Grigoriev I.V."/>
            <person name="Nagy L."/>
            <person name="Hibbett D."/>
            <person name="Henrissat B."/>
            <person name="Matheny P.B."/>
            <person name="Labbe J."/>
            <person name="Martin F."/>
        </authorList>
    </citation>
    <scope>NUCLEOTIDE SEQUENCE</scope>
    <source>
        <strain evidence="1">FP105234-sp</strain>
    </source>
</reference>
<sequence length="244" mass="26270">MRGVASKRVLLHAPADALQANVFWCLDTTRRTKQRHPRLHSNSDPPAAPPTGLRFRHLPRAAALTTNRERARRTSAGHVAAHCQSALATTSARGLESPCVLASRVVRAHRSARAAQTRATTCVIQRRRPVSLFLRSESKPSRLGAAASVRLGSRAGEHTGRFGRLGPVPAGGSRPTPPAADKSRSAFAMGVLHLHQTPPCLVGLAWSKAAEMDAWEPTLLLLRQRQARVAGQVSIDELVWGDAG</sequence>
<accession>A0ACB8RSK9</accession>
<protein>
    <submittedName>
        <fullName evidence="1">Uncharacterized protein</fullName>
    </submittedName>
</protein>
<proteinExistence type="predicted"/>
<evidence type="ECO:0000313" key="1">
    <source>
        <dbReference type="EMBL" id="KAI0047103.1"/>
    </source>
</evidence>
<name>A0ACB8RSK9_9AGAM</name>
<evidence type="ECO:0000313" key="2">
    <source>
        <dbReference type="Proteomes" id="UP000814033"/>
    </source>
</evidence>
<dbReference type="Proteomes" id="UP000814033">
    <property type="component" value="Unassembled WGS sequence"/>
</dbReference>
<organism evidence="1 2">
    <name type="scientific">Auriscalpium vulgare</name>
    <dbReference type="NCBI Taxonomy" id="40419"/>
    <lineage>
        <taxon>Eukaryota</taxon>
        <taxon>Fungi</taxon>
        <taxon>Dikarya</taxon>
        <taxon>Basidiomycota</taxon>
        <taxon>Agaricomycotina</taxon>
        <taxon>Agaricomycetes</taxon>
        <taxon>Russulales</taxon>
        <taxon>Auriscalpiaceae</taxon>
        <taxon>Auriscalpium</taxon>
    </lineage>
</organism>
<gene>
    <name evidence="1" type="ORF">FA95DRAFT_1285826</name>
</gene>
<dbReference type="EMBL" id="MU275911">
    <property type="protein sequence ID" value="KAI0047103.1"/>
    <property type="molecule type" value="Genomic_DNA"/>
</dbReference>
<comment type="caution">
    <text evidence="1">The sequence shown here is derived from an EMBL/GenBank/DDBJ whole genome shotgun (WGS) entry which is preliminary data.</text>
</comment>
<keyword evidence="2" id="KW-1185">Reference proteome</keyword>
<reference evidence="1" key="2">
    <citation type="journal article" date="2022" name="New Phytol.">
        <title>Evolutionary transition to the ectomycorrhizal habit in the genomes of a hyperdiverse lineage of mushroom-forming fungi.</title>
        <authorList>
            <person name="Looney B."/>
            <person name="Miyauchi S."/>
            <person name="Morin E."/>
            <person name="Drula E."/>
            <person name="Courty P.E."/>
            <person name="Kohler A."/>
            <person name="Kuo A."/>
            <person name="LaButti K."/>
            <person name="Pangilinan J."/>
            <person name="Lipzen A."/>
            <person name="Riley R."/>
            <person name="Andreopoulos W."/>
            <person name="He G."/>
            <person name="Johnson J."/>
            <person name="Nolan M."/>
            <person name="Tritt A."/>
            <person name="Barry K.W."/>
            <person name="Grigoriev I.V."/>
            <person name="Nagy L.G."/>
            <person name="Hibbett D."/>
            <person name="Henrissat B."/>
            <person name="Matheny P.B."/>
            <person name="Labbe J."/>
            <person name="Martin F.M."/>
        </authorList>
    </citation>
    <scope>NUCLEOTIDE SEQUENCE</scope>
    <source>
        <strain evidence="1">FP105234-sp</strain>
    </source>
</reference>